<organism evidence="1 2">
    <name type="scientific">Frigoriflavimonas asaccharolytica</name>
    <dbReference type="NCBI Taxonomy" id="2735899"/>
    <lineage>
        <taxon>Bacteria</taxon>
        <taxon>Pseudomonadati</taxon>
        <taxon>Bacteroidota</taxon>
        <taxon>Flavobacteriia</taxon>
        <taxon>Flavobacteriales</taxon>
        <taxon>Weeksellaceae</taxon>
        <taxon>Frigoriflavimonas</taxon>
    </lineage>
</organism>
<proteinExistence type="predicted"/>
<gene>
    <name evidence="1" type="ORF">HNQ03_003261</name>
</gene>
<comment type="caution">
    <text evidence="1">The sequence shown here is derived from an EMBL/GenBank/DDBJ whole genome shotgun (WGS) entry which is preliminary data.</text>
</comment>
<evidence type="ECO:0000313" key="1">
    <source>
        <dbReference type="EMBL" id="NRS94156.1"/>
    </source>
</evidence>
<protein>
    <submittedName>
        <fullName evidence="1">Protein-L-isoaspartate O-methyltransferase</fullName>
    </submittedName>
</protein>
<dbReference type="AlphaFoldDB" id="A0A8J8K9Y7"/>
<dbReference type="EMBL" id="JABSNO010000054">
    <property type="protein sequence ID" value="NRS94156.1"/>
    <property type="molecule type" value="Genomic_DNA"/>
</dbReference>
<dbReference type="SUPFAM" id="SSF53335">
    <property type="entry name" value="S-adenosyl-L-methionine-dependent methyltransferases"/>
    <property type="match status" value="1"/>
</dbReference>
<reference evidence="1" key="1">
    <citation type="submission" date="2020-05" db="EMBL/GenBank/DDBJ databases">
        <title>Genomic Encyclopedia of Type Strains, Phase IV (KMG-V): Genome sequencing to study the core and pangenomes of soil and plant-associated prokaryotes.</title>
        <authorList>
            <person name="Whitman W."/>
        </authorList>
    </citation>
    <scope>NUCLEOTIDE SEQUENCE</scope>
    <source>
        <strain evidence="1">16F</strain>
    </source>
</reference>
<dbReference type="Gene3D" id="3.40.50.150">
    <property type="entry name" value="Vaccinia Virus protein VP39"/>
    <property type="match status" value="1"/>
</dbReference>
<accession>A0A8J8K9Y7</accession>
<sequence length="78" mass="8857">MENFETLRPDYFEKVYAANEDPWDFETSAYEAEKYAATITALPKDKYKNALEIGCSIGVLTELLAKKCEKLLSIDVSL</sequence>
<evidence type="ECO:0000313" key="2">
    <source>
        <dbReference type="Proteomes" id="UP000610746"/>
    </source>
</evidence>
<dbReference type="Proteomes" id="UP000610746">
    <property type="component" value="Unassembled WGS sequence"/>
</dbReference>
<dbReference type="GO" id="GO:0008757">
    <property type="term" value="F:S-adenosylmethionine-dependent methyltransferase activity"/>
    <property type="evidence" value="ECO:0007669"/>
    <property type="project" value="InterPro"/>
</dbReference>
<dbReference type="InterPro" id="IPR029063">
    <property type="entry name" value="SAM-dependent_MTases_sf"/>
</dbReference>
<dbReference type="InterPro" id="IPR008715">
    <property type="entry name" value="SAM-MeTfrase_NodS-like"/>
</dbReference>
<dbReference type="RefSeq" id="WP_173780673.1">
    <property type="nucleotide sequence ID" value="NZ_JABSNO010000054.1"/>
</dbReference>
<dbReference type="Pfam" id="PF05401">
    <property type="entry name" value="NodS"/>
    <property type="match status" value="1"/>
</dbReference>
<name>A0A8J8K9Y7_9FLAO</name>
<keyword evidence="2" id="KW-1185">Reference proteome</keyword>
<dbReference type="GO" id="GO:0009312">
    <property type="term" value="P:oligosaccharide biosynthetic process"/>
    <property type="evidence" value="ECO:0007669"/>
    <property type="project" value="InterPro"/>
</dbReference>